<dbReference type="Proteomes" id="UP001390339">
    <property type="component" value="Unassembled WGS sequence"/>
</dbReference>
<dbReference type="InterPro" id="IPR005198">
    <property type="entry name" value="Glyco_hydro_76"/>
</dbReference>
<feature type="signal peptide" evidence="10">
    <location>
        <begin position="1"/>
        <end position="20"/>
    </location>
</feature>
<feature type="chain" id="PRO_5046498724" description="Mannan endo-1,6-alpha-mannosidase" evidence="10">
    <location>
        <begin position="21"/>
        <end position="443"/>
    </location>
</feature>
<dbReference type="Gene3D" id="1.50.10.20">
    <property type="match status" value="1"/>
</dbReference>
<dbReference type="EC" id="3.2.1.101" evidence="3 8"/>
<organism evidence="11 12">
    <name type="scientific">Apiospora arundinis</name>
    <dbReference type="NCBI Taxonomy" id="335852"/>
    <lineage>
        <taxon>Eukaryota</taxon>
        <taxon>Fungi</taxon>
        <taxon>Dikarya</taxon>
        <taxon>Ascomycota</taxon>
        <taxon>Pezizomycotina</taxon>
        <taxon>Sordariomycetes</taxon>
        <taxon>Xylariomycetidae</taxon>
        <taxon>Amphisphaeriales</taxon>
        <taxon>Apiosporaceae</taxon>
        <taxon>Apiospora</taxon>
    </lineage>
</organism>
<comment type="caution">
    <text evidence="11">The sequence shown here is derived from an EMBL/GenBank/DDBJ whole genome shotgun (WGS) entry which is preliminary data.</text>
</comment>
<evidence type="ECO:0000256" key="4">
    <source>
        <dbReference type="ARBA" id="ARBA00022729"/>
    </source>
</evidence>
<evidence type="ECO:0000313" key="12">
    <source>
        <dbReference type="Proteomes" id="UP001390339"/>
    </source>
</evidence>
<dbReference type="InterPro" id="IPR014480">
    <property type="entry name" value="Mannan-1_6-alpha_mannosidase"/>
</dbReference>
<evidence type="ECO:0000256" key="6">
    <source>
        <dbReference type="ARBA" id="ARBA00023180"/>
    </source>
</evidence>
<reference evidence="11 12" key="1">
    <citation type="journal article" date="2024" name="IMA Fungus">
        <title>Apiospora arundinis, a panoply of carbohydrate-active enzymes and secondary metabolites.</title>
        <authorList>
            <person name="Sorensen T."/>
            <person name="Petersen C."/>
            <person name="Muurmann A.T."/>
            <person name="Christiansen J.V."/>
            <person name="Brundto M.L."/>
            <person name="Overgaard C.K."/>
            <person name="Boysen A.T."/>
            <person name="Wollenberg R.D."/>
            <person name="Larsen T.O."/>
            <person name="Sorensen J.L."/>
            <person name="Nielsen K.L."/>
            <person name="Sondergaard T.E."/>
        </authorList>
    </citation>
    <scope>NUCLEOTIDE SEQUENCE [LARGE SCALE GENOMIC DNA]</scope>
    <source>
        <strain evidence="11 12">AAU 773</strain>
    </source>
</reference>
<dbReference type="PIRSF" id="PIRSF016302">
    <property type="entry name" value="Man_a_manosd"/>
    <property type="match status" value="1"/>
</dbReference>
<keyword evidence="4 10" id="KW-0732">Signal</keyword>
<name>A0ABR2I2I2_9PEZI</name>
<evidence type="ECO:0000313" key="11">
    <source>
        <dbReference type="EMBL" id="KAK8856536.1"/>
    </source>
</evidence>
<feature type="region of interest" description="Disordered" evidence="9">
    <location>
        <begin position="404"/>
        <end position="443"/>
    </location>
</feature>
<keyword evidence="6" id="KW-0325">Glycoprotein</keyword>
<evidence type="ECO:0000256" key="2">
    <source>
        <dbReference type="ARBA" id="ARBA00009699"/>
    </source>
</evidence>
<comment type="catalytic activity">
    <reaction evidence="1 8">
        <text>Random hydrolysis of (1-&gt;6)-alpha-D-mannosidic linkages in unbranched (1-&gt;6)-mannans.</text>
        <dbReference type="EC" id="3.2.1.101"/>
    </reaction>
</comment>
<keyword evidence="12" id="KW-1185">Reference proteome</keyword>
<protein>
    <recommendedName>
        <fullName evidence="3 8">Mannan endo-1,6-alpha-mannosidase</fullName>
        <ecNumber evidence="3 8">3.2.1.101</ecNumber>
    </recommendedName>
</protein>
<dbReference type="PANTHER" id="PTHR12145:SF36">
    <property type="entry name" value="MANNAN ENDO-1,6-ALPHA-MANNOSIDASE DCW1"/>
    <property type="match status" value="1"/>
</dbReference>
<dbReference type="Pfam" id="PF03663">
    <property type="entry name" value="Glyco_hydro_76"/>
    <property type="match status" value="1"/>
</dbReference>
<evidence type="ECO:0000256" key="7">
    <source>
        <dbReference type="ARBA" id="ARBA00023295"/>
    </source>
</evidence>
<feature type="compositionally biased region" description="Pro residues" evidence="9">
    <location>
        <begin position="409"/>
        <end position="428"/>
    </location>
</feature>
<keyword evidence="5 8" id="KW-0378">Hydrolase</keyword>
<gene>
    <name evidence="11" type="ORF">PGQ11_012448</name>
</gene>
<evidence type="ECO:0000256" key="5">
    <source>
        <dbReference type="ARBA" id="ARBA00022801"/>
    </source>
</evidence>
<dbReference type="InterPro" id="IPR008928">
    <property type="entry name" value="6-hairpin_glycosidase_sf"/>
</dbReference>
<dbReference type="GO" id="GO:0016787">
    <property type="term" value="F:hydrolase activity"/>
    <property type="evidence" value="ECO:0007669"/>
    <property type="project" value="UniProtKB-KW"/>
</dbReference>
<dbReference type="PANTHER" id="PTHR12145">
    <property type="entry name" value="MANNAN ENDO-1,6-ALPHA-MANNOSIDASE DCW1"/>
    <property type="match status" value="1"/>
</dbReference>
<evidence type="ECO:0000256" key="10">
    <source>
        <dbReference type="SAM" id="SignalP"/>
    </source>
</evidence>
<sequence length="443" mass="48036">MGKISRIGLATAALASVSSAYTLAADNDVTIKDTASQIAKGLFDTYYDAAATTGQFKQPESWFWWLSGTAWNGLLDYTLLTNDTTYKKPLMDAIYKNVGENFDFVPASQASWEANDDQAYWVYNALTAMEYSFDPLPCPGGGKAPCETDWVKLGTNAFDRFVSRWNADAGTCGGGLKWQFTPSAKGYDYKNSVTNGGFFQTAARLARYTGNQTYADWAVKVWDWSTAVGFVSSDFHVIDGAGDGEFNCTKPDKNEWTYNSATYMMGAANMFAYTKGDKVWEQRVQGLVNTAKTQFFTQDGIMREACENNGNRCNTDNTSFKSSLARWMARTAVLVPSVKQTITDLLEKSATAAAKTCSGSTCGNLWTAATPLAGKQDFGTQLSALEIVQSLLVLDAPLKLATAAGAAQPPTPAQPSPSAPAEPKPTEPAKPQIKFVKSVHKTS</sequence>
<keyword evidence="7 8" id="KW-0326">Glycosidase</keyword>
<comment type="similarity">
    <text evidence="2 8">Belongs to the glycosyl hydrolase 76 family.</text>
</comment>
<evidence type="ECO:0000256" key="1">
    <source>
        <dbReference type="ARBA" id="ARBA00001452"/>
    </source>
</evidence>
<evidence type="ECO:0000256" key="8">
    <source>
        <dbReference type="PIRNR" id="PIRNR016302"/>
    </source>
</evidence>
<evidence type="ECO:0000256" key="9">
    <source>
        <dbReference type="SAM" id="MobiDB-lite"/>
    </source>
</evidence>
<dbReference type="SUPFAM" id="SSF48208">
    <property type="entry name" value="Six-hairpin glycosidases"/>
    <property type="match status" value="1"/>
</dbReference>
<evidence type="ECO:0000256" key="3">
    <source>
        <dbReference type="ARBA" id="ARBA00012350"/>
    </source>
</evidence>
<dbReference type="EMBL" id="JAPCWZ010000007">
    <property type="protein sequence ID" value="KAK8856536.1"/>
    <property type="molecule type" value="Genomic_DNA"/>
</dbReference>
<proteinExistence type="inferred from homology"/>
<accession>A0ABR2I2I2</accession>